<protein>
    <submittedName>
        <fullName evidence="2">DUF4062 domain-containing protein</fullName>
    </submittedName>
</protein>
<organism evidence="2 3">
    <name type="scientific">Enterocloster bolteae</name>
    <dbReference type="NCBI Taxonomy" id="208479"/>
    <lineage>
        <taxon>Bacteria</taxon>
        <taxon>Bacillati</taxon>
        <taxon>Bacillota</taxon>
        <taxon>Clostridia</taxon>
        <taxon>Lachnospirales</taxon>
        <taxon>Lachnospiraceae</taxon>
        <taxon>Enterocloster</taxon>
    </lineage>
</organism>
<dbReference type="InterPro" id="IPR025139">
    <property type="entry name" value="DUF4062"/>
</dbReference>
<gene>
    <name evidence="2" type="ORF">DW839_12480</name>
</gene>
<evidence type="ECO:0000313" key="2">
    <source>
        <dbReference type="EMBL" id="RHC55996.1"/>
    </source>
</evidence>
<evidence type="ECO:0000259" key="1">
    <source>
        <dbReference type="Pfam" id="PF13271"/>
    </source>
</evidence>
<feature type="domain" description="DUF4062" evidence="1">
    <location>
        <begin position="6"/>
        <end position="24"/>
    </location>
</feature>
<dbReference type="AlphaFoldDB" id="A0A414AW70"/>
<sequence>MEKRYQIFISSTYADLVEERKAIM</sequence>
<name>A0A414AW70_9FIRM</name>
<dbReference type="EMBL" id="QSHZ01000011">
    <property type="protein sequence ID" value="RHC55996.1"/>
    <property type="molecule type" value="Genomic_DNA"/>
</dbReference>
<proteinExistence type="predicted"/>
<dbReference type="Pfam" id="PF13271">
    <property type="entry name" value="DUF4062"/>
    <property type="match status" value="1"/>
</dbReference>
<reference evidence="2 3" key="1">
    <citation type="submission" date="2018-08" db="EMBL/GenBank/DDBJ databases">
        <title>A genome reference for cultivated species of the human gut microbiota.</title>
        <authorList>
            <person name="Zou Y."/>
            <person name="Xue W."/>
            <person name="Luo G."/>
        </authorList>
    </citation>
    <scope>NUCLEOTIDE SEQUENCE [LARGE SCALE GENOMIC DNA]</scope>
    <source>
        <strain evidence="2 3">AM35-14</strain>
    </source>
</reference>
<accession>A0A414AW70</accession>
<comment type="caution">
    <text evidence="2">The sequence shown here is derived from an EMBL/GenBank/DDBJ whole genome shotgun (WGS) entry which is preliminary data.</text>
</comment>
<evidence type="ECO:0000313" key="3">
    <source>
        <dbReference type="Proteomes" id="UP000283975"/>
    </source>
</evidence>
<dbReference type="Proteomes" id="UP000283975">
    <property type="component" value="Unassembled WGS sequence"/>
</dbReference>